<evidence type="ECO:0000256" key="5">
    <source>
        <dbReference type="ARBA" id="ARBA00022777"/>
    </source>
</evidence>
<dbReference type="InterPro" id="IPR007891">
    <property type="entry name" value="CHASE3"/>
</dbReference>
<dbReference type="PROSITE" id="PS50109">
    <property type="entry name" value="HIS_KIN"/>
    <property type="match status" value="1"/>
</dbReference>
<reference evidence="10 11" key="1">
    <citation type="submission" date="2019-07" db="EMBL/GenBank/DDBJ databases">
        <title>Luteimonas sp. YD-1 nov., isolated from acidic soil.</title>
        <authorList>
            <person name="Zhou J."/>
        </authorList>
    </citation>
    <scope>NUCLEOTIDE SEQUENCE [LARGE SCALE GENOMIC DNA]</scope>
    <source>
        <strain evidence="10 11">YD-1</strain>
    </source>
</reference>
<evidence type="ECO:0000256" key="7">
    <source>
        <dbReference type="SAM" id="MobiDB-lite"/>
    </source>
</evidence>
<evidence type="ECO:0000256" key="8">
    <source>
        <dbReference type="SAM" id="Phobius"/>
    </source>
</evidence>
<dbReference type="CDD" id="cd00082">
    <property type="entry name" value="HisKA"/>
    <property type="match status" value="1"/>
</dbReference>
<dbReference type="SMART" id="SM00387">
    <property type="entry name" value="HATPase_c"/>
    <property type="match status" value="1"/>
</dbReference>
<dbReference type="SUPFAM" id="SSF55785">
    <property type="entry name" value="PYP-like sensor domain (PAS domain)"/>
    <property type="match status" value="1"/>
</dbReference>
<dbReference type="PANTHER" id="PTHR42878">
    <property type="entry name" value="TWO-COMPONENT HISTIDINE KINASE"/>
    <property type="match status" value="1"/>
</dbReference>
<evidence type="ECO:0000256" key="2">
    <source>
        <dbReference type="ARBA" id="ARBA00012438"/>
    </source>
</evidence>
<dbReference type="Pfam" id="PF00512">
    <property type="entry name" value="HisKA"/>
    <property type="match status" value="1"/>
</dbReference>
<keyword evidence="4" id="KW-0808">Transferase</keyword>
<keyword evidence="5" id="KW-0418">Kinase</keyword>
<dbReference type="PRINTS" id="PR00344">
    <property type="entry name" value="BCTRLSENSOR"/>
</dbReference>
<dbReference type="GO" id="GO:0007234">
    <property type="term" value="P:osmosensory signaling via phosphorelay pathway"/>
    <property type="evidence" value="ECO:0007669"/>
    <property type="project" value="TreeGrafter"/>
</dbReference>
<feature type="transmembrane region" description="Helical" evidence="8">
    <location>
        <begin position="187"/>
        <end position="208"/>
    </location>
</feature>
<evidence type="ECO:0000259" key="9">
    <source>
        <dbReference type="PROSITE" id="PS50109"/>
    </source>
</evidence>
<keyword evidence="8" id="KW-0812">Transmembrane</keyword>
<dbReference type="SUPFAM" id="SSF47384">
    <property type="entry name" value="Homodimeric domain of signal transducing histidine kinase"/>
    <property type="match status" value="1"/>
</dbReference>
<evidence type="ECO:0000313" key="10">
    <source>
        <dbReference type="EMBL" id="TWT18839.1"/>
    </source>
</evidence>
<comment type="caution">
    <text evidence="10">The sequence shown here is derived from an EMBL/GenBank/DDBJ whole genome shotgun (WGS) entry which is preliminary data.</text>
</comment>
<dbReference type="InterPro" id="IPR004358">
    <property type="entry name" value="Sig_transdc_His_kin-like_C"/>
</dbReference>
<evidence type="ECO:0000256" key="4">
    <source>
        <dbReference type="ARBA" id="ARBA00022679"/>
    </source>
</evidence>
<accession>A0A5C5TZ77</accession>
<dbReference type="PANTHER" id="PTHR42878:SF15">
    <property type="entry name" value="BACTERIOPHYTOCHROME"/>
    <property type="match status" value="1"/>
</dbReference>
<dbReference type="GO" id="GO:0000155">
    <property type="term" value="F:phosphorelay sensor kinase activity"/>
    <property type="evidence" value="ECO:0007669"/>
    <property type="project" value="InterPro"/>
</dbReference>
<feature type="region of interest" description="Disordered" evidence="7">
    <location>
        <begin position="576"/>
        <end position="603"/>
    </location>
</feature>
<keyword evidence="8" id="KW-1133">Transmembrane helix</keyword>
<evidence type="ECO:0000313" key="11">
    <source>
        <dbReference type="Proteomes" id="UP000315949"/>
    </source>
</evidence>
<dbReference type="InterPro" id="IPR035965">
    <property type="entry name" value="PAS-like_dom_sf"/>
</dbReference>
<dbReference type="GO" id="GO:0030295">
    <property type="term" value="F:protein kinase activator activity"/>
    <property type="evidence" value="ECO:0007669"/>
    <property type="project" value="TreeGrafter"/>
</dbReference>
<dbReference type="Gene3D" id="3.30.565.10">
    <property type="entry name" value="Histidine kinase-like ATPase, C-terminal domain"/>
    <property type="match status" value="1"/>
</dbReference>
<dbReference type="SMART" id="SM00388">
    <property type="entry name" value="HisKA"/>
    <property type="match status" value="1"/>
</dbReference>
<dbReference type="FunFam" id="3.30.565.10:FF:000006">
    <property type="entry name" value="Sensor histidine kinase WalK"/>
    <property type="match status" value="1"/>
</dbReference>
<dbReference type="RefSeq" id="WP_146312659.1">
    <property type="nucleotide sequence ID" value="NZ_VOHE01000004.1"/>
</dbReference>
<proteinExistence type="predicted"/>
<keyword evidence="6 8" id="KW-0472">Membrane</keyword>
<dbReference type="FunFam" id="1.10.287.130:FF:000070">
    <property type="entry name" value="Histidine kinase sensor protein"/>
    <property type="match status" value="1"/>
</dbReference>
<dbReference type="InterPro" id="IPR036890">
    <property type="entry name" value="HATPase_C_sf"/>
</dbReference>
<dbReference type="Pfam" id="PF05227">
    <property type="entry name" value="CHASE3"/>
    <property type="match status" value="1"/>
</dbReference>
<dbReference type="Gene3D" id="3.30.450.20">
    <property type="entry name" value="PAS domain"/>
    <property type="match status" value="1"/>
</dbReference>
<dbReference type="InterPro" id="IPR003661">
    <property type="entry name" value="HisK_dim/P_dom"/>
</dbReference>
<dbReference type="GO" id="GO:0005886">
    <property type="term" value="C:plasma membrane"/>
    <property type="evidence" value="ECO:0007669"/>
    <property type="project" value="UniProtKB-ARBA"/>
</dbReference>
<feature type="domain" description="Histidine kinase" evidence="9">
    <location>
        <begin position="375"/>
        <end position="594"/>
    </location>
</feature>
<dbReference type="Proteomes" id="UP000315949">
    <property type="component" value="Unassembled WGS sequence"/>
</dbReference>
<gene>
    <name evidence="10" type="ORF">FQY79_09360</name>
</gene>
<dbReference type="OrthoDB" id="9808408at2"/>
<evidence type="ECO:0000256" key="3">
    <source>
        <dbReference type="ARBA" id="ARBA00022553"/>
    </source>
</evidence>
<keyword evidence="3" id="KW-0597">Phosphoprotein</keyword>
<comment type="catalytic activity">
    <reaction evidence="1">
        <text>ATP + protein L-histidine = ADP + protein N-phospho-L-histidine.</text>
        <dbReference type="EC" id="2.7.13.3"/>
    </reaction>
</comment>
<evidence type="ECO:0000256" key="6">
    <source>
        <dbReference type="ARBA" id="ARBA00023136"/>
    </source>
</evidence>
<dbReference type="EMBL" id="VOHE01000004">
    <property type="protein sequence ID" value="TWT18839.1"/>
    <property type="molecule type" value="Genomic_DNA"/>
</dbReference>
<dbReference type="InterPro" id="IPR000014">
    <property type="entry name" value="PAS"/>
</dbReference>
<dbReference type="Gene3D" id="1.10.287.130">
    <property type="match status" value="1"/>
</dbReference>
<dbReference type="Pfam" id="PF13188">
    <property type="entry name" value="PAS_8"/>
    <property type="match status" value="1"/>
</dbReference>
<dbReference type="EC" id="2.7.13.3" evidence="2"/>
<keyword evidence="11" id="KW-1185">Reference proteome</keyword>
<dbReference type="InterPro" id="IPR003594">
    <property type="entry name" value="HATPase_dom"/>
</dbReference>
<protein>
    <recommendedName>
        <fullName evidence="2">histidine kinase</fullName>
        <ecNumber evidence="2">2.7.13.3</ecNumber>
    </recommendedName>
</protein>
<sequence length="603" mass="66488">MPHPATALPQPLSNWRLPALGLAVVLIVVTPFLLLRQAAHNTNAAWNMVAHTHETAATVHALAGDMRNMESGALSIAAGVDNELLRSRVGQSRERLIPTLERLQELTRDNPTQQVRIGSLQTNVLLRKAHADRIIEAGADDVTVADIDAMVARYPIHNLVDEIVSEEERLLAERQARAQRQERRARVATWVAMVGQLLLLGGLLLYAARQVSHRLRAEDDAQRASARARVALDTVREPIVLLDGEQRVVMHNAAFAELYGVGDDPRGALLKDIGGGAWDDELTLRRLADVLGRGRELWDHEQVQRTADGVERTMVINARRMPLPDGDGSAALVTASDISVQKASDRRIRELNRQLEGKIEQVSDVNRELEAFSYSVSHDLRAPLRHIAGFGDKLARHLGDGLDDKGRHYLEVMVSSARRMSTLIDELLVYSRLGRSALRLQVVDMQTLVAETRAMLDANNASEAPGHAVEWSIAPLPVVVGDENMLRQVWLNLLGNAVKYSRGSEPARIEVDYHLLSDGSHQFEVRDNGAGFDMQYAGKLFGVFQRLHPASEFPGTGIGLASVRRVLTRHGGRIEAHSRPGEGATFRFTLPPAGDLPDNQETT</sequence>
<dbReference type="AlphaFoldDB" id="A0A5C5TZ77"/>
<feature type="transmembrane region" description="Helical" evidence="8">
    <location>
        <begin position="15"/>
        <end position="35"/>
    </location>
</feature>
<dbReference type="GO" id="GO:0000156">
    <property type="term" value="F:phosphorelay response regulator activity"/>
    <property type="evidence" value="ECO:0007669"/>
    <property type="project" value="TreeGrafter"/>
</dbReference>
<name>A0A5C5TZ77_9GAMM</name>
<dbReference type="InterPro" id="IPR036097">
    <property type="entry name" value="HisK_dim/P_sf"/>
</dbReference>
<dbReference type="Pfam" id="PF02518">
    <property type="entry name" value="HATPase_c"/>
    <property type="match status" value="1"/>
</dbReference>
<evidence type="ECO:0000256" key="1">
    <source>
        <dbReference type="ARBA" id="ARBA00000085"/>
    </source>
</evidence>
<dbReference type="InterPro" id="IPR005467">
    <property type="entry name" value="His_kinase_dom"/>
</dbReference>
<organism evidence="10 11">
    <name type="scientific">Luteimonas wenzhouensis</name>
    <dbReference type="NCBI Taxonomy" id="2599615"/>
    <lineage>
        <taxon>Bacteria</taxon>
        <taxon>Pseudomonadati</taxon>
        <taxon>Pseudomonadota</taxon>
        <taxon>Gammaproteobacteria</taxon>
        <taxon>Lysobacterales</taxon>
        <taxon>Lysobacteraceae</taxon>
        <taxon>Luteimonas</taxon>
    </lineage>
</organism>
<dbReference type="InterPro" id="IPR050351">
    <property type="entry name" value="BphY/WalK/GraS-like"/>
</dbReference>
<dbReference type="SUPFAM" id="SSF55874">
    <property type="entry name" value="ATPase domain of HSP90 chaperone/DNA topoisomerase II/histidine kinase"/>
    <property type="match status" value="1"/>
</dbReference>